<dbReference type="Pfam" id="PF13385">
    <property type="entry name" value="Laminin_G_3"/>
    <property type="match status" value="4"/>
</dbReference>
<dbReference type="OrthoDB" id="5523752at2"/>
<dbReference type="eggNOG" id="COG1572">
    <property type="taxonomic scope" value="Bacteria"/>
</dbReference>
<feature type="domain" description="LamG-like jellyroll fold" evidence="3">
    <location>
        <begin position="679"/>
        <end position="813"/>
    </location>
</feature>
<name>A6FYU1_9BACT</name>
<dbReference type="EMBL" id="ABCS01000005">
    <property type="protein sequence ID" value="EDM81096.1"/>
    <property type="molecule type" value="Genomic_DNA"/>
</dbReference>
<protein>
    <submittedName>
        <fullName evidence="4">VCBS</fullName>
    </submittedName>
</protein>
<dbReference type="SUPFAM" id="SSF49899">
    <property type="entry name" value="Concanavalin A-like lectins/glucanases"/>
    <property type="match status" value="4"/>
</dbReference>
<keyword evidence="5" id="KW-1185">Reference proteome</keyword>
<dbReference type="RefSeq" id="WP_006969640.1">
    <property type="nucleotide sequence ID" value="NZ_ABCS01000005.1"/>
</dbReference>
<keyword evidence="2" id="KW-1015">Disulfide bond</keyword>
<dbReference type="eggNOG" id="COG1196">
    <property type="taxonomic scope" value="Bacteria"/>
</dbReference>
<dbReference type="InterPro" id="IPR006558">
    <property type="entry name" value="LamG-like"/>
</dbReference>
<dbReference type="SMART" id="SM00560">
    <property type="entry name" value="LamGL"/>
    <property type="match status" value="4"/>
</dbReference>
<organism evidence="4 5">
    <name type="scientific">Plesiocystis pacifica SIR-1</name>
    <dbReference type="NCBI Taxonomy" id="391625"/>
    <lineage>
        <taxon>Bacteria</taxon>
        <taxon>Pseudomonadati</taxon>
        <taxon>Myxococcota</taxon>
        <taxon>Polyangia</taxon>
        <taxon>Nannocystales</taxon>
        <taxon>Nannocystaceae</taxon>
        <taxon>Plesiocystis</taxon>
    </lineage>
</organism>
<feature type="domain" description="LamG-like jellyroll fold" evidence="3">
    <location>
        <begin position="244"/>
        <end position="377"/>
    </location>
</feature>
<evidence type="ECO:0000259" key="3">
    <source>
        <dbReference type="SMART" id="SM00560"/>
    </source>
</evidence>
<reference evidence="4 5" key="1">
    <citation type="submission" date="2007-06" db="EMBL/GenBank/DDBJ databases">
        <authorList>
            <person name="Shimkets L."/>
            <person name="Ferriera S."/>
            <person name="Johnson J."/>
            <person name="Kravitz S."/>
            <person name="Beeson K."/>
            <person name="Sutton G."/>
            <person name="Rogers Y.-H."/>
            <person name="Friedman R."/>
            <person name="Frazier M."/>
            <person name="Venter J.C."/>
        </authorList>
    </citation>
    <scope>NUCLEOTIDE SEQUENCE [LARGE SCALE GENOMIC DNA]</scope>
    <source>
        <strain evidence="4 5">SIR-1</strain>
    </source>
</reference>
<evidence type="ECO:0000256" key="1">
    <source>
        <dbReference type="ARBA" id="ARBA00022729"/>
    </source>
</evidence>
<dbReference type="InterPro" id="IPR013320">
    <property type="entry name" value="ConA-like_dom_sf"/>
</dbReference>
<comment type="caution">
    <text evidence="4">The sequence shown here is derived from an EMBL/GenBank/DDBJ whole genome shotgun (WGS) entry which is preliminary data.</text>
</comment>
<dbReference type="Proteomes" id="UP000005801">
    <property type="component" value="Unassembled WGS sequence"/>
</dbReference>
<accession>A6FYU1</accession>
<gene>
    <name evidence="4" type="ORF">PPSIR1_29810</name>
</gene>
<evidence type="ECO:0000256" key="2">
    <source>
        <dbReference type="ARBA" id="ARBA00023157"/>
    </source>
</evidence>
<sequence length="1623" mass="171795">MKSTSLYFNGSGTHIALGNPAAAQITGDQTIEMWIRPAALGKRQNPIAKAYGGEGTITLESDGSINYYYGTSGGNDSPYVGFGTGEPIIRVGEWAHIAIVRDLQNGTLRWYHDGRLVQEMAAPHPQAKAGSNPLTIGTGYAGRFHGEISEVRLWSVARTQAQLQANLRMRLLGSELGLAGYWPLDESGGAVAYDRSGRNNNGTINSGHWRGYGPAFHPRVEALSCDGSNDYVDIGSPAAVKITGDQTIELWMRPRVLGKRQNPIAKAYGGEGTITLETTGSLSYYCGQSGGNGSPYIGFNSDVGVQAGRWTHVAIVRDMAAKTLSWYHDGELVRSGALTLDSITAGSLPLRIGKGYVEDFDGDLSDVRLWSVARSADELAANYQRRLRGSEAGLAGYWPLDDGPGARAWDLSPNANDGVISNPRWTSNGPGLNRPMALQLDGSSDSVEIPHSAQVSVTGDQTIELWLRPRILGKRQNPIAKAYGGEGTITLEVNGSISYYCGQSGANTSPYIGFTAAANIAAGQWTHVAIVRDLGTQTLTWYIDGVETSETDLAYSSITASGAPLTIGSGYVHNFDGELTEVRLWSIARTEAEIRADKDRRLVGVEEGLAGYWPLAGGTGEGTEDRSRYANHGQLRADARIGLSDHRLPAAIPCSAALRFDGVDDYVQIGNPSAVQITGDQTIEMWLRPQVLGKRQNPLAKAYGGEGTITLEPNGSIGYYTGTSGANGSPYIGHHTPEGTVAAQRWTHVAIVRDFTNNSLRWVIDGRRVNERTMPYPAATAGGNNLTLAAGYVERFEGDLAEVRVWSTARTDEQIAANLDRRMRGTESGLAGYWPLSKGSGDRAWDLSEGQNHGTIYNAPRWHVGPTLIPATSQASAGAPQVGVVSGQSSLGASEGAPTTVQPAELPDALKNLESIEVEVMFVPFNLPIEFAGAVTVEPFAKAISYAGTATLTAPFDVSVDPLEIALAKGEEFEWMVKFGLPQSRSISTVIQDHVIAQIPSAIRPFVETLVSPYLAIYDDSIIILANAEGEDSELGSYLAGFNVFTTLMASEVPPFNFLHSTFPQLGLDTREVVLAVGAESGAEKNFFVGAALMLEVELGTSLIVFESISLNVSKQLTDTTVGAEIAFRLDLAGEILKLRGGIEATAGAGNSVTVWGALDAADGAWKDPFGIRGLTIAGLGVQVGATPTFPWIVLGVRGEVHIGSGLLGARVGILIDSSDASKCILDIYSEEGIDLPKLIDALTGSWLDVSGILDVAITDLQLYIAPKGGTIAGKSYDPGFKLGGKLNLWGLNAEVEGELDFDEGGSFKGNIDPIVLQAGGVEFLRLTSTNGNDGASVDVEFSRSKVGGKIDGEFRLLGGLYKSSTYAELSNKGFTAHLSSGGMGIYQDTSVTLEDGLFRLSYGPTIGVSVSIAGYDIGLSVGTTIVTEVDAHSFSQSISFSFSAMGVSYSPGPFTITVPFKDVGELAEAFYDFAKDLIVSGLLGSIAEAAQIAFDWVKTNVTAVAEDAAKFFENAGAAAADIAEGLVSSFGVAAGDAVGMLSVGAQEAASILKNSFNWSVDQTGRWLKDAGGFADDAVSSALSGAGYAASEVGDFMADVFGGSWIPFVDIIPHIDYVDLGGY</sequence>
<proteinExistence type="predicted"/>
<feature type="domain" description="LamG-like jellyroll fold" evidence="3">
    <location>
        <begin position="27"/>
        <end position="161"/>
    </location>
</feature>
<keyword evidence="1" id="KW-0732">Signal</keyword>
<evidence type="ECO:0000313" key="4">
    <source>
        <dbReference type="EMBL" id="EDM81096.1"/>
    </source>
</evidence>
<dbReference type="STRING" id="391625.PPSIR1_29810"/>
<dbReference type="eggNOG" id="COG2931">
    <property type="taxonomic scope" value="Bacteria"/>
</dbReference>
<dbReference type="Gene3D" id="2.60.120.200">
    <property type="match status" value="4"/>
</dbReference>
<evidence type="ECO:0000313" key="5">
    <source>
        <dbReference type="Proteomes" id="UP000005801"/>
    </source>
</evidence>
<feature type="domain" description="LamG-like jellyroll fold" evidence="3">
    <location>
        <begin position="459"/>
        <end position="592"/>
    </location>
</feature>